<proteinExistence type="predicted"/>
<keyword evidence="2" id="KW-1185">Reference proteome</keyword>
<evidence type="ECO:0000313" key="2">
    <source>
        <dbReference type="Proteomes" id="UP001174209"/>
    </source>
</evidence>
<gene>
    <name evidence="1" type="ORF">P5G52_11335</name>
</gene>
<sequence length="220" mass="24228">MSTTVSKPASDFEQVPEGTFVARCYGLVFLGTQEVQFKGETKQQEKVVIQWELLDEDGKTKDGKPFTISKTYTRTLDERGNLYSDLNAWRGKRFNADELLEFDMVAVLGAYAMLQVLHSENEKTGKTYANVSALMPYKGEKPAAVNANILFDIEEPDADTFNGLPDFLKLKVQAAPEFKAPAGAVLAVAKAATPMAPKSDDVVIKDLPAIDNINLDDIPF</sequence>
<comment type="caution">
    <text evidence="1">The sequence shown here is derived from an EMBL/GenBank/DDBJ whole genome shotgun (WGS) entry which is preliminary data.</text>
</comment>
<evidence type="ECO:0000313" key="1">
    <source>
        <dbReference type="EMBL" id="MDN4611454.1"/>
    </source>
</evidence>
<dbReference type="InterPro" id="IPR059222">
    <property type="entry name" value="NGO0469-like"/>
</dbReference>
<accession>A0ABT8K1Z1</accession>
<dbReference type="Proteomes" id="UP001174209">
    <property type="component" value="Unassembled WGS sequence"/>
</dbReference>
<dbReference type="EMBL" id="JAROCG010000001">
    <property type="protein sequence ID" value="MDN4611454.1"/>
    <property type="molecule type" value="Genomic_DNA"/>
</dbReference>
<dbReference type="NCBIfam" id="NF046043">
    <property type="entry name" value="rep_init_NGO0469"/>
    <property type="match status" value="1"/>
</dbReference>
<name>A0ABT8K1Z1_9MICC</name>
<reference evidence="1" key="1">
    <citation type="submission" date="2023-06" db="EMBL/GenBank/DDBJ databases">
        <title>MT1 and MT2 Draft Genomes of Novel Species.</title>
        <authorList>
            <person name="Venkateswaran K."/>
        </authorList>
    </citation>
    <scope>NUCLEOTIDE SEQUENCE</scope>
    <source>
        <strain evidence="1">IIF3SC-B10</strain>
    </source>
</reference>
<dbReference type="RefSeq" id="WP_301227434.1">
    <property type="nucleotide sequence ID" value="NZ_JAROCG010000001.1"/>
</dbReference>
<organism evidence="1 2">
    <name type="scientific">Arthrobacter burdickii</name>
    <dbReference type="NCBI Taxonomy" id="3035920"/>
    <lineage>
        <taxon>Bacteria</taxon>
        <taxon>Bacillati</taxon>
        <taxon>Actinomycetota</taxon>
        <taxon>Actinomycetes</taxon>
        <taxon>Micrococcales</taxon>
        <taxon>Micrococcaceae</taxon>
        <taxon>Arthrobacter</taxon>
    </lineage>
</organism>
<protein>
    <submittedName>
        <fullName evidence="1">Uncharacterized protein</fullName>
    </submittedName>
</protein>